<dbReference type="GO" id="GO:0004523">
    <property type="term" value="F:RNA-DNA hybrid ribonuclease activity"/>
    <property type="evidence" value="ECO:0007669"/>
    <property type="project" value="InterPro"/>
</dbReference>
<reference evidence="2 3" key="1">
    <citation type="journal article" date="2021" name="Plant Biotechnol. J.">
        <title>Multi-omics assisted identification of the key and species-specific regulatory components of drought-tolerant mechanisms in Gossypium stocksii.</title>
        <authorList>
            <person name="Yu D."/>
            <person name="Ke L."/>
            <person name="Zhang D."/>
            <person name="Wu Y."/>
            <person name="Sun Y."/>
            <person name="Mei J."/>
            <person name="Sun J."/>
            <person name="Sun Y."/>
        </authorList>
    </citation>
    <scope>NUCLEOTIDE SEQUENCE [LARGE SCALE GENOMIC DNA]</scope>
    <source>
        <strain evidence="3">cv. E1</strain>
        <tissue evidence="2">Leaf</tissue>
    </source>
</reference>
<accession>A0A9D3UZD8</accession>
<dbReference type="PANTHER" id="PTHR47723">
    <property type="entry name" value="OS05G0353850 PROTEIN"/>
    <property type="match status" value="1"/>
</dbReference>
<comment type="caution">
    <text evidence="2">The sequence shown here is derived from an EMBL/GenBank/DDBJ whole genome shotgun (WGS) entry which is preliminary data.</text>
</comment>
<dbReference type="SUPFAM" id="SSF53098">
    <property type="entry name" value="Ribonuclease H-like"/>
    <property type="match status" value="1"/>
</dbReference>
<sequence length="295" mass="33659">MDEDQLRIEAVNFYKSLYGEYPSQSSVLPTSAFSILTNEDFNLLNILVSNEEIKAALFDMAALRAPGMVDSQYTCCHQGWQMVPYSTGSQWPSTFPPFFTDNLILFGYAKEQQAQVIKNILDNFCNYSGHKINTRKTNIFFSKGVDDSLRKWISSLFGFQEVNNLGDYLGVPLFTKGLRIMLFVSWLTRYLGNCSVLEAKLLGILDGLKIILDRSFKRVLIQTDNIEAINVIQESSTGSSNSALVRRILLILKTFEKWRIQHIFHEENLVADRLAKSVHSKRLGLRLIEDPLVRI</sequence>
<evidence type="ECO:0000313" key="2">
    <source>
        <dbReference type="EMBL" id="KAH1064797.1"/>
    </source>
</evidence>
<dbReference type="InterPro" id="IPR036397">
    <property type="entry name" value="RNaseH_sf"/>
</dbReference>
<dbReference type="InterPro" id="IPR053151">
    <property type="entry name" value="RNase_H-like"/>
</dbReference>
<protein>
    <recommendedName>
        <fullName evidence="1">RNase H type-1 domain-containing protein</fullName>
    </recommendedName>
</protein>
<proteinExistence type="predicted"/>
<dbReference type="InterPro" id="IPR012337">
    <property type="entry name" value="RNaseH-like_sf"/>
</dbReference>
<dbReference type="GO" id="GO:0003676">
    <property type="term" value="F:nucleic acid binding"/>
    <property type="evidence" value="ECO:0007669"/>
    <property type="project" value="InterPro"/>
</dbReference>
<evidence type="ECO:0000259" key="1">
    <source>
        <dbReference type="Pfam" id="PF13456"/>
    </source>
</evidence>
<organism evidence="2 3">
    <name type="scientific">Gossypium stocksii</name>
    <dbReference type="NCBI Taxonomy" id="47602"/>
    <lineage>
        <taxon>Eukaryota</taxon>
        <taxon>Viridiplantae</taxon>
        <taxon>Streptophyta</taxon>
        <taxon>Embryophyta</taxon>
        <taxon>Tracheophyta</taxon>
        <taxon>Spermatophyta</taxon>
        <taxon>Magnoliopsida</taxon>
        <taxon>eudicotyledons</taxon>
        <taxon>Gunneridae</taxon>
        <taxon>Pentapetalae</taxon>
        <taxon>rosids</taxon>
        <taxon>malvids</taxon>
        <taxon>Malvales</taxon>
        <taxon>Malvaceae</taxon>
        <taxon>Malvoideae</taxon>
        <taxon>Gossypium</taxon>
    </lineage>
</organism>
<dbReference type="OrthoDB" id="1000834at2759"/>
<name>A0A9D3UZD8_9ROSI</name>
<keyword evidence="3" id="KW-1185">Reference proteome</keyword>
<feature type="domain" description="RNase H type-1" evidence="1">
    <location>
        <begin position="191"/>
        <end position="277"/>
    </location>
</feature>
<gene>
    <name evidence="2" type="ORF">J1N35_029784</name>
</gene>
<dbReference type="InterPro" id="IPR002156">
    <property type="entry name" value="RNaseH_domain"/>
</dbReference>
<dbReference type="Gene3D" id="3.30.420.10">
    <property type="entry name" value="Ribonuclease H-like superfamily/Ribonuclease H"/>
    <property type="match status" value="1"/>
</dbReference>
<dbReference type="Pfam" id="PF13456">
    <property type="entry name" value="RVT_3"/>
    <property type="match status" value="1"/>
</dbReference>
<dbReference type="InterPro" id="IPR044730">
    <property type="entry name" value="RNase_H-like_dom_plant"/>
</dbReference>
<dbReference type="CDD" id="cd06222">
    <property type="entry name" value="RNase_H_like"/>
    <property type="match status" value="1"/>
</dbReference>
<dbReference type="PANTHER" id="PTHR47723:SF19">
    <property type="entry name" value="POLYNUCLEOTIDYL TRANSFERASE, RIBONUCLEASE H-LIKE SUPERFAMILY PROTEIN"/>
    <property type="match status" value="1"/>
</dbReference>
<dbReference type="Proteomes" id="UP000828251">
    <property type="component" value="Unassembled WGS sequence"/>
</dbReference>
<dbReference type="EMBL" id="JAIQCV010000009">
    <property type="protein sequence ID" value="KAH1064797.1"/>
    <property type="molecule type" value="Genomic_DNA"/>
</dbReference>
<evidence type="ECO:0000313" key="3">
    <source>
        <dbReference type="Proteomes" id="UP000828251"/>
    </source>
</evidence>
<dbReference type="AlphaFoldDB" id="A0A9D3UZD8"/>